<protein>
    <submittedName>
        <fullName evidence="1">Uncharacterized protein</fullName>
    </submittedName>
</protein>
<proteinExistence type="predicted"/>
<reference evidence="1 2" key="1">
    <citation type="submission" date="2020-08" db="EMBL/GenBank/DDBJ databases">
        <title>Genomic Encyclopedia of Type Strains, Phase IV (KMG-IV): sequencing the most valuable type-strain genomes for metagenomic binning, comparative biology and taxonomic classification.</title>
        <authorList>
            <person name="Goeker M."/>
        </authorList>
    </citation>
    <scope>NUCLEOTIDE SEQUENCE [LARGE SCALE GENOMIC DNA]</scope>
    <source>
        <strain evidence="1 2">DSM 102189</strain>
    </source>
</reference>
<dbReference type="Proteomes" id="UP000538147">
    <property type="component" value="Unassembled WGS sequence"/>
</dbReference>
<organism evidence="1 2">
    <name type="scientific">Polymorphobacter multimanifer</name>
    <dbReference type="NCBI Taxonomy" id="1070431"/>
    <lineage>
        <taxon>Bacteria</taxon>
        <taxon>Pseudomonadati</taxon>
        <taxon>Pseudomonadota</taxon>
        <taxon>Alphaproteobacteria</taxon>
        <taxon>Sphingomonadales</taxon>
        <taxon>Sphingosinicellaceae</taxon>
        <taxon>Polymorphobacter</taxon>
    </lineage>
</organism>
<sequence length="72" mass="7943">MASDRTAPEPGMHPLMRATLVELYGEAGVRTLEASRPQDAAELERERDEIEAERFRIECERDAAAAAGEIDA</sequence>
<comment type="caution">
    <text evidence="1">The sequence shown here is derived from an EMBL/GenBank/DDBJ whole genome shotgun (WGS) entry which is preliminary data.</text>
</comment>
<dbReference type="EMBL" id="JACIIV010000018">
    <property type="protein sequence ID" value="MBB6228342.1"/>
    <property type="molecule type" value="Genomic_DNA"/>
</dbReference>
<keyword evidence="2" id="KW-1185">Reference proteome</keyword>
<evidence type="ECO:0000313" key="2">
    <source>
        <dbReference type="Proteomes" id="UP000538147"/>
    </source>
</evidence>
<dbReference type="AlphaFoldDB" id="A0A841LGL9"/>
<accession>A0A841LGL9</accession>
<gene>
    <name evidence="1" type="ORF">FHS79_002527</name>
</gene>
<evidence type="ECO:0000313" key="1">
    <source>
        <dbReference type="EMBL" id="MBB6228342.1"/>
    </source>
</evidence>
<name>A0A841LGL9_9SPHN</name>